<name>A0ABS0GHU8_9VIBR</name>
<protein>
    <submittedName>
        <fullName evidence="1">Uncharacterized protein</fullName>
    </submittedName>
</protein>
<accession>A0ABS0GHU8</accession>
<gene>
    <name evidence="1" type="ORF">I1A42_16150</name>
</gene>
<sequence length="165" mass="18981">MTNNMKAQSVINLYTEMQNALNERSDKYTWITDKCNRQSELASIARKGKKIEGMALGSFKKYCNKYIDGGFEAVDNLRKSILKEYTSKDIEEVNPEKPVNKLEEALREVESLRRDQAILVKAYNELNTIVLDLIANSRGNSLEYQKHQDLFSSYFGLQLAVDNEK</sequence>
<comment type="caution">
    <text evidence="1">The sequence shown here is derived from an EMBL/GenBank/DDBJ whole genome shotgun (WGS) entry which is preliminary data.</text>
</comment>
<proteinExistence type="predicted"/>
<organism evidence="1 2">
    <name type="scientific">Vibrio nitrifigilis</name>
    <dbReference type="NCBI Taxonomy" id="2789781"/>
    <lineage>
        <taxon>Bacteria</taxon>
        <taxon>Pseudomonadati</taxon>
        <taxon>Pseudomonadota</taxon>
        <taxon>Gammaproteobacteria</taxon>
        <taxon>Vibrionales</taxon>
        <taxon>Vibrionaceae</taxon>
        <taxon>Vibrio</taxon>
    </lineage>
</organism>
<evidence type="ECO:0000313" key="2">
    <source>
        <dbReference type="Proteomes" id="UP000597206"/>
    </source>
</evidence>
<reference evidence="1 2" key="1">
    <citation type="submission" date="2020-11" db="EMBL/GenBank/DDBJ databases">
        <title>Vibrio nitrifigilis sp. nov., a marine nitrogen-fixing bacterium isolated from the lagoon sediment of an islet inside an atoll.</title>
        <authorList>
            <person name="Wang L.-T."/>
            <person name="Shieh W.Y."/>
        </authorList>
    </citation>
    <scope>NUCLEOTIDE SEQUENCE [LARGE SCALE GENOMIC DNA]</scope>
    <source>
        <strain evidence="1 2">NFV-1</strain>
    </source>
</reference>
<dbReference type="Proteomes" id="UP000597206">
    <property type="component" value="Unassembled WGS sequence"/>
</dbReference>
<evidence type="ECO:0000313" key="1">
    <source>
        <dbReference type="EMBL" id="MBF9002009.1"/>
    </source>
</evidence>
<dbReference type="RefSeq" id="WP_017189926.1">
    <property type="nucleotide sequence ID" value="NZ_JADPMR010000003.1"/>
</dbReference>
<dbReference type="EMBL" id="JADPMR010000003">
    <property type="protein sequence ID" value="MBF9002009.1"/>
    <property type="molecule type" value="Genomic_DNA"/>
</dbReference>
<keyword evidence="2" id="KW-1185">Reference proteome</keyword>